<protein>
    <submittedName>
        <fullName evidence="1">Uncharacterized protein</fullName>
    </submittedName>
</protein>
<organism evidence="1 2">
    <name type="scientific">Carboxydothermus hydrogenoformans (strain ATCC BAA-161 / DSM 6008 / Z-2901)</name>
    <dbReference type="NCBI Taxonomy" id="246194"/>
    <lineage>
        <taxon>Bacteria</taxon>
        <taxon>Bacillati</taxon>
        <taxon>Bacillota</taxon>
        <taxon>Clostridia</taxon>
        <taxon>Thermoanaerobacterales</taxon>
        <taxon>Thermoanaerobacteraceae</taxon>
        <taxon>Carboxydothermus</taxon>
    </lineage>
</organism>
<accession>Q3A969</accession>
<proteinExistence type="predicted"/>
<dbReference type="InParanoid" id="Q3A969"/>
<name>Q3A969_CARHZ</name>
<evidence type="ECO:0000313" key="1">
    <source>
        <dbReference type="EMBL" id="ABB14950.1"/>
    </source>
</evidence>
<dbReference type="EMBL" id="CP000141">
    <property type="protein sequence ID" value="ABB14950.1"/>
    <property type="molecule type" value="Genomic_DNA"/>
</dbReference>
<dbReference type="AlphaFoldDB" id="Q3A969"/>
<reference evidence="1 2" key="1">
    <citation type="journal article" date="2005" name="PLoS Genet.">
        <title>Life in hot carbon monoxide: the complete genome sequence of Carboxydothermus hydrogenoformans Z-2901.</title>
        <authorList>
            <person name="Wu M."/>
            <person name="Ren Q."/>
            <person name="Durkin A.S."/>
            <person name="Daugherty S.C."/>
            <person name="Brinkac L.M."/>
            <person name="Dodson R.J."/>
            <person name="Madupu R."/>
            <person name="Sullivan S.A."/>
            <person name="Kolonay J.F."/>
            <person name="Haft D.H."/>
            <person name="Nelson W.C."/>
            <person name="Tallon L.J."/>
            <person name="Jones K.M."/>
            <person name="Ulrich L.E."/>
            <person name="Gonzalez J.M."/>
            <person name="Zhulin I.B."/>
            <person name="Robb F.T."/>
            <person name="Eisen J.A."/>
        </authorList>
    </citation>
    <scope>NUCLEOTIDE SEQUENCE [LARGE SCALE GENOMIC DNA]</scope>
    <source>
        <strain evidence="2">ATCC BAA-161 / DSM 6008 / Z-2901</strain>
    </source>
</reference>
<dbReference type="STRING" id="246194.CHY_2522"/>
<dbReference type="HOGENOM" id="CLU_3402740_0_0_9"/>
<gene>
    <name evidence="1" type="ordered locus">CHY_2522</name>
</gene>
<dbReference type="KEGG" id="chy:CHY_2522"/>
<sequence>MVMKQANLKKERVFNRSFFKYQMQGVVKNG</sequence>
<dbReference type="Proteomes" id="UP000002706">
    <property type="component" value="Chromosome"/>
</dbReference>
<evidence type="ECO:0000313" key="2">
    <source>
        <dbReference type="Proteomes" id="UP000002706"/>
    </source>
</evidence>
<keyword evidence="2" id="KW-1185">Reference proteome</keyword>